<dbReference type="PANTHER" id="PTHR22923:SF116">
    <property type="entry name" value="C1Q DOMAIN-CONTAINING PROTEIN"/>
    <property type="match status" value="1"/>
</dbReference>
<proteinExistence type="predicted"/>
<dbReference type="PRINTS" id="PR00007">
    <property type="entry name" value="COMPLEMNTC1Q"/>
</dbReference>
<evidence type="ECO:0000256" key="4">
    <source>
        <dbReference type="SAM" id="MobiDB-lite"/>
    </source>
</evidence>
<feature type="compositionally biased region" description="Polar residues" evidence="4">
    <location>
        <begin position="1"/>
        <end position="15"/>
    </location>
</feature>
<dbReference type="InterPro" id="IPR008983">
    <property type="entry name" value="Tumour_necrosis_fac-like_dom"/>
</dbReference>
<keyword evidence="3" id="KW-0732">Signal</keyword>
<dbReference type="Pfam" id="PF00386">
    <property type="entry name" value="C1q"/>
    <property type="match status" value="1"/>
</dbReference>
<dbReference type="Gene3D" id="2.60.120.40">
    <property type="match status" value="1"/>
</dbReference>
<dbReference type="AlphaFoldDB" id="A0AA88XM62"/>
<dbReference type="SUPFAM" id="SSF49842">
    <property type="entry name" value="TNF-like"/>
    <property type="match status" value="1"/>
</dbReference>
<dbReference type="InterPro" id="IPR001073">
    <property type="entry name" value="C1q_dom"/>
</dbReference>
<dbReference type="Proteomes" id="UP001186944">
    <property type="component" value="Unassembled WGS sequence"/>
</dbReference>
<keyword evidence="2" id="KW-0964">Secreted</keyword>
<evidence type="ECO:0000256" key="1">
    <source>
        <dbReference type="ARBA" id="ARBA00004613"/>
    </source>
</evidence>
<dbReference type="PANTHER" id="PTHR22923">
    <property type="entry name" value="CEREBELLIN-RELATED"/>
    <property type="match status" value="1"/>
</dbReference>
<dbReference type="PROSITE" id="PS50871">
    <property type="entry name" value="C1Q"/>
    <property type="match status" value="1"/>
</dbReference>
<sequence>MGLKNSTVETSNVMTLNPGKDQEVRGMEGSWKRTEWGRNGGWREKGIVGKCAPTFYFQAWNSKTVEDIKSGHVFVFESTNTNRGGHYDATSGTFTAPRDGPYVFTWTVVTTDGHSINVDLYQNSKAIARAQADGAPGPQNSSGSNTVVLDLKTGDEVNLRCRGWMSQNQRELVGQAHSTFSGWAL</sequence>
<evidence type="ECO:0000256" key="3">
    <source>
        <dbReference type="ARBA" id="ARBA00022729"/>
    </source>
</evidence>
<evidence type="ECO:0000313" key="7">
    <source>
        <dbReference type="Proteomes" id="UP001186944"/>
    </source>
</evidence>
<evidence type="ECO:0000259" key="5">
    <source>
        <dbReference type="PROSITE" id="PS50871"/>
    </source>
</evidence>
<dbReference type="SMART" id="SM00110">
    <property type="entry name" value="C1Q"/>
    <property type="match status" value="1"/>
</dbReference>
<reference evidence="6" key="1">
    <citation type="submission" date="2019-08" db="EMBL/GenBank/DDBJ databases">
        <title>The improved chromosome-level genome for the pearl oyster Pinctada fucata martensii using PacBio sequencing and Hi-C.</title>
        <authorList>
            <person name="Zheng Z."/>
        </authorList>
    </citation>
    <scope>NUCLEOTIDE SEQUENCE</scope>
    <source>
        <strain evidence="6">ZZ-2019</strain>
        <tissue evidence="6">Adductor muscle</tissue>
    </source>
</reference>
<protein>
    <recommendedName>
        <fullName evidence="5">C1q domain-containing protein</fullName>
    </recommendedName>
</protein>
<feature type="region of interest" description="Disordered" evidence="4">
    <location>
        <begin position="1"/>
        <end position="30"/>
    </location>
</feature>
<dbReference type="InterPro" id="IPR050822">
    <property type="entry name" value="Cerebellin_Synaptic_Org"/>
</dbReference>
<name>A0AA88XM62_PINIB</name>
<organism evidence="6 7">
    <name type="scientific">Pinctada imbricata</name>
    <name type="common">Atlantic pearl-oyster</name>
    <name type="synonym">Pinctada martensii</name>
    <dbReference type="NCBI Taxonomy" id="66713"/>
    <lineage>
        <taxon>Eukaryota</taxon>
        <taxon>Metazoa</taxon>
        <taxon>Spiralia</taxon>
        <taxon>Lophotrochozoa</taxon>
        <taxon>Mollusca</taxon>
        <taxon>Bivalvia</taxon>
        <taxon>Autobranchia</taxon>
        <taxon>Pteriomorphia</taxon>
        <taxon>Pterioida</taxon>
        <taxon>Pterioidea</taxon>
        <taxon>Pteriidae</taxon>
        <taxon>Pinctada</taxon>
    </lineage>
</organism>
<dbReference type="EMBL" id="VSWD01000012">
    <property type="protein sequence ID" value="KAK3086830.1"/>
    <property type="molecule type" value="Genomic_DNA"/>
</dbReference>
<feature type="compositionally biased region" description="Basic and acidic residues" evidence="4">
    <location>
        <begin position="20"/>
        <end position="30"/>
    </location>
</feature>
<evidence type="ECO:0000256" key="2">
    <source>
        <dbReference type="ARBA" id="ARBA00022525"/>
    </source>
</evidence>
<dbReference type="GO" id="GO:0005576">
    <property type="term" value="C:extracellular region"/>
    <property type="evidence" value="ECO:0007669"/>
    <property type="project" value="UniProtKB-SubCell"/>
</dbReference>
<gene>
    <name evidence="6" type="ORF">FSP39_024204</name>
</gene>
<comment type="subcellular location">
    <subcellularLocation>
        <location evidence="1">Secreted</location>
    </subcellularLocation>
</comment>
<accession>A0AA88XM62</accession>
<feature type="domain" description="C1q" evidence="5">
    <location>
        <begin position="50"/>
        <end position="185"/>
    </location>
</feature>
<keyword evidence="7" id="KW-1185">Reference proteome</keyword>
<comment type="caution">
    <text evidence="6">The sequence shown here is derived from an EMBL/GenBank/DDBJ whole genome shotgun (WGS) entry which is preliminary data.</text>
</comment>
<evidence type="ECO:0000313" key="6">
    <source>
        <dbReference type="EMBL" id="KAK3086830.1"/>
    </source>
</evidence>